<dbReference type="GO" id="GO:0007165">
    <property type="term" value="P:signal transduction"/>
    <property type="evidence" value="ECO:0007669"/>
    <property type="project" value="InterPro"/>
</dbReference>
<keyword evidence="4" id="KW-0732">Signal</keyword>
<comment type="caution">
    <text evidence="9">The sequence shown here is derived from an EMBL/GenBank/DDBJ whole genome shotgun (WGS) entry which is preliminary data.</text>
</comment>
<evidence type="ECO:0000256" key="2">
    <source>
        <dbReference type="ARBA" id="ARBA00009634"/>
    </source>
</evidence>
<dbReference type="Gene3D" id="3.40.50.10140">
    <property type="entry name" value="Toll/interleukin-1 receptor homology (TIR) domain"/>
    <property type="match status" value="1"/>
</dbReference>
<dbReference type="InterPro" id="IPR000157">
    <property type="entry name" value="TIR_dom"/>
</dbReference>
<dbReference type="PANTHER" id="PTHR24365:SF541">
    <property type="entry name" value="PROTEIN TOLL-RELATED"/>
    <property type="match status" value="1"/>
</dbReference>
<dbReference type="Proteomes" id="UP000683360">
    <property type="component" value="Unassembled WGS sequence"/>
</dbReference>
<dbReference type="EMBL" id="CAJPWZ010001791">
    <property type="protein sequence ID" value="CAG2223761.1"/>
    <property type="molecule type" value="Genomic_DNA"/>
</dbReference>
<evidence type="ECO:0000256" key="3">
    <source>
        <dbReference type="ARBA" id="ARBA00022692"/>
    </source>
</evidence>
<feature type="transmembrane region" description="Helical" evidence="7">
    <location>
        <begin position="202"/>
        <end position="224"/>
    </location>
</feature>
<evidence type="ECO:0000313" key="10">
    <source>
        <dbReference type="Proteomes" id="UP000683360"/>
    </source>
</evidence>
<dbReference type="SUPFAM" id="SSF52058">
    <property type="entry name" value="L domain-like"/>
    <property type="match status" value="1"/>
</dbReference>
<evidence type="ECO:0000256" key="6">
    <source>
        <dbReference type="ARBA" id="ARBA00023136"/>
    </source>
</evidence>
<dbReference type="GO" id="GO:0005886">
    <property type="term" value="C:plasma membrane"/>
    <property type="evidence" value="ECO:0007669"/>
    <property type="project" value="TreeGrafter"/>
</dbReference>
<dbReference type="Pfam" id="PF13855">
    <property type="entry name" value="LRR_8"/>
    <property type="match status" value="1"/>
</dbReference>
<dbReference type="PANTHER" id="PTHR24365">
    <property type="entry name" value="TOLL-LIKE RECEPTOR"/>
    <property type="match status" value="1"/>
</dbReference>
<evidence type="ECO:0000256" key="4">
    <source>
        <dbReference type="ARBA" id="ARBA00022729"/>
    </source>
</evidence>
<evidence type="ECO:0000313" key="9">
    <source>
        <dbReference type="EMBL" id="CAG2223761.1"/>
    </source>
</evidence>
<reference evidence="9" key="1">
    <citation type="submission" date="2021-03" db="EMBL/GenBank/DDBJ databases">
        <authorList>
            <person name="Bekaert M."/>
        </authorList>
    </citation>
    <scope>NUCLEOTIDE SEQUENCE</scope>
</reference>
<evidence type="ECO:0000256" key="5">
    <source>
        <dbReference type="ARBA" id="ARBA00022989"/>
    </source>
</evidence>
<sequence>MIILQIRLETYISNGGDYAFAWNQLKRSPYNTLKTIVWKKADLDIAIRLYRNQFFKDTRSIESMDIFENDNWYFPDDLLNPMPNLTYLYLSKNSFQSIPVQLSDLTKVKMLDVRKNRLTSVSSAIRGWADKMQELHGMTLQLTNNAFECNCDNIDFIRWIQTTKVNLDSRSYKCKLSNGTIIDTLIAYNSLYDLFADCKNTMWLTFASTLLSTFITISLLLLAYNRRWKIIFSIYGVIRRVVERKVWRIYQYDVYISYEGDIVIWIKNVLIPKLGTEWRLTVCIKYPDFLPGPSQADNEAESIPNSRSIIFLITPEFISSRDCMFELDRSKYERITKNLERIIIITKDISITDIPVEFSYIWNHAFIVQWPKNLEDLDDTWRKLRMLITDRLIAKQ</sequence>
<comment type="subcellular location">
    <subcellularLocation>
        <location evidence="1">Membrane</location>
        <topology evidence="1">Single-pass membrane protein</topology>
    </subcellularLocation>
</comment>
<protein>
    <recommendedName>
        <fullName evidence="8">TIR domain-containing protein</fullName>
    </recommendedName>
</protein>
<comment type="similarity">
    <text evidence="2">Belongs to the Toll-like receptor family.</text>
</comment>
<dbReference type="OrthoDB" id="6107924at2759"/>
<proteinExistence type="inferred from homology"/>
<evidence type="ECO:0000259" key="8">
    <source>
        <dbReference type="PROSITE" id="PS50104"/>
    </source>
</evidence>
<dbReference type="PROSITE" id="PS51450">
    <property type="entry name" value="LRR"/>
    <property type="match status" value="1"/>
</dbReference>
<keyword evidence="10" id="KW-1185">Reference proteome</keyword>
<dbReference type="AlphaFoldDB" id="A0A8S3SZM3"/>
<dbReference type="SUPFAM" id="SSF52200">
    <property type="entry name" value="Toll/Interleukin receptor TIR domain"/>
    <property type="match status" value="1"/>
</dbReference>
<dbReference type="PROSITE" id="PS50104">
    <property type="entry name" value="TIR"/>
    <property type="match status" value="1"/>
</dbReference>
<evidence type="ECO:0000256" key="7">
    <source>
        <dbReference type="SAM" id="Phobius"/>
    </source>
</evidence>
<dbReference type="GO" id="GO:0038023">
    <property type="term" value="F:signaling receptor activity"/>
    <property type="evidence" value="ECO:0007669"/>
    <property type="project" value="TreeGrafter"/>
</dbReference>
<dbReference type="InterPro" id="IPR001611">
    <property type="entry name" value="Leu-rich_rpt"/>
</dbReference>
<accession>A0A8S3SZM3</accession>
<name>A0A8S3SZM3_MYTED</name>
<keyword evidence="5 7" id="KW-1133">Transmembrane helix</keyword>
<dbReference type="InterPro" id="IPR032675">
    <property type="entry name" value="LRR_dom_sf"/>
</dbReference>
<evidence type="ECO:0000256" key="1">
    <source>
        <dbReference type="ARBA" id="ARBA00004167"/>
    </source>
</evidence>
<dbReference type="Pfam" id="PF01582">
    <property type="entry name" value="TIR"/>
    <property type="match status" value="1"/>
</dbReference>
<dbReference type="InterPro" id="IPR035897">
    <property type="entry name" value="Toll_tir_struct_dom_sf"/>
</dbReference>
<dbReference type="Gene3D" id="3.80.10.10">
    <property type="entry name" value="Ribonuclease Inhibitor"/>
    <property type="match status" value="1"/>
</dbReference>
<gene>
    <name evidence="9" type="ORF">MEDL_36946</name>
</gene>
<keyword evidence="6 7" id="KW-0472">Membrane</keyword>
<dbReference type="SMART" id="SM00255">
    <property type="entry name" value="TIR"/>
    <property type="match status" value="1"/>
</dbReference>
<feature type="domain" description="TIR" evidence="8">
    <location>
        <begin position="250"/>
        <end position="388"/>
    </location>
</feature>
<organism evidence="9 10">
    <name type="scientific">Mytilus edulis</name>
    <name type="common">Blue mussel</name>
    <dbReference type="NCBI Taxonomy" id="6550"/>
    <lineage>
        <taxon>Eukaryota</taxon>
        <taxon>Metazoa</taxon>
        <taxon>Spiralia</taxon>
        <taxon>Lophotrochozoa</taxon>
        <taxon>Mollusca</taxon>
        <taxon>Bivalvia</taxon>
        <taxon>Autobranchia</taxon>
        <taxon>Pteriomorphia</taxon>
        <taxon>Mytilida</taxon>
        <taxon>Mytiloidea</taxon>
        <taxon>Mytilidae</taxon>
        <taxon>Mytilinae</taxon>
        <taxon>Mytilus</taxon>
    </lineage>
</organism>
<keyword evidence="3 7" id="KW-0812">Transmembrane</keyword>